<dbReference type="AlphaFoldDB" id="A0A109W4D0"/>
<dbReference type="CDD" id="cd06529">
    <property type="entry name" value="S24_LexA-like"/>
    <property type="match status" value="1"/>
</dbReference>
<keyword evidence="6" id="KW-0742">SOS response</keyword>
<dbReference type="InterPro" id="IPR050077">
    <property type="entry name" value="LexA_repressor"/>
</dbReference>
<accession>A0A109W4D0</accession>
<name>A0A109W4D0_9BACT</name>
<keyword evidence="10" id="KW-1185">Reference proteome</keyword>
<proteinExistence type="inferred from homology"/>
<dbReference type="GO" id="GO:0003677">
    <property type="term" value="F:DNA binding"/>
    <property type="evidence" value="ECO:0007669"/>
    <property type="project" value="InterPro"/>
</dbReference>
<dbReference type="InterPro" id="IPR036286">
    <property type="entry name" value="LexA/Signal_pep-like_sf"/>
</dbReference>
<dbReference type="Pfam" id="PF00717">
    <property type="entry name" value="Peptidase_S24"/>
    <property type="match status" value="1"/>
</dbReference>
<dbReference type="PANTHER" id="PTHR33516:SF2">
    <property type="entry name" value="LEXA REPRESSOR-RELATED"/>
    <property type="match status" value="1"/>
</dbReference>
<evidence type="ECO:0000313" key="9">
    <source>
        <dbReference type="EMBL" id="AMD90246.1"/>
    </source>
</evidence>
<protein>
    <submittedName>
        <fullName evidence="9">Peptidase S24/S26A/S26B</fullName>
    </submittedName>
</protein>
<dbReference type="InterPro" id="IPR039418">
    <property type="entry name" value="LexA-like"/>
</dbReference>
<dbReference type="NCBIfam" id="NF007621">
    <property type="entry name" value="PRK10276.1"/>
    <property type="match status" value="1"/>
</dbReference>
<evidence type="ECO:0000256" key="3">
    <source>
        <dbReference type="ARBA" id="ARBA00022801"/>
    </source>
</evidence>
<evidence type="ECO:0000256" key="6">
    <source>
        <dbReference type="ARBA" id="ARBA00023236"/>
    </source>
</evidence>
<dbReference type="PANTHER" id="PTHR33516">
    <property type="entry name" value="LEXA REPRESSOR"/>
    <property type="match status" value="1"/>
</dbReference>
<dbReference type="InterPro" id="IPR006197">
    <property type="entry name" value="Peptidase_S24_LexA"/>
</dbReference>
<dbReference type="EMBL" id="CP014229">
    <property type="protein sequence ID" value="AMD90246.1"/>
    <property type="molecule type" value="Genomic_DNA"/>
</dbReference>
<evidence type="ECO:0000256" key="7">
    <source>
        <dbReference type="RuleBase" id="RU003991"/>
    </source>
</evidence>
<evidence type="ECO:0000313" key="10">
    <source>
        <dbReference type="Proteomes" id="UP000069241"/>
    </source>
</evidence>
<sequence length="160" mass="17622">MGFCRYQEGMDTPLFSPSLELLGASAPVRPGGREGLPLYLSPVEAGFPSPAEDDLDSRLDLHEYLVRNEAATFFLRAHGDSMLGAGIHDGDLLIVDRSVEAGHRRVVIAALDGELTVKRLLRRAGRVLLAPENPCFSPIDITEREYVHIWGVVTHVIHKL</sequence>
<comment type="similarity">
    <text evidence="1 7">Belongs to the peptidase S24 family.</text>
</comment>
<keyword evidence="5" id="KW-0234">DNA repair</keyword>
<dbReference type="Gene3D" id="2.10.109.10">
    <property type="entry name" value="Umud Fragment, subunit A"/>
    <property type="match status" value="1"/>
</dbReference>
<keyword evidence="2" id="KW-0227">DNA damage</keyword>
<reference evidence="10" key="1">
    <citation type="submission" date="2016-02" db="EMBL/GenBank/DDBJ databases">
        <authorList>
            <person name="Holder M.E."/>
            <person name="Ajami N.J."/>
            <person name="Petrosino J.F."/>
        </authorList>
    </citation>
    <scope>NUCLEOTIDE SEQUENCE [LARGE SCALE GENOMIC DNA]</scope>
    <source>
        <strain evidence="10">CCUG 45958</strain>
    </source>
</reference>
<dbReference type="SUPFAM" id="SSF51306">
    <property type="entry name" value="LexA/Signal peptidase"/>
    <property type="match status" value="1"/>
</dbReference>
<dbReference type="KEGG" id="dfi:AXF13_09000"/>
<organism evidence="9 10">
    <name type="scientific">Desulfovibrio fairfieldensis</name>
    <dbReference type="NCBI Taxonomy" id="44742"/>
    <lineage>
        <taxon>Bacteria</taxon>
        <taxon>Pseudomonadati</taxon>
        <taxon>Thermodesulfobacteriota</taxon>
        <taxon>Desulfovibrionia</taxon>
        <taxon>Desulfovibrionales</taxon>
        <taxon>Desulfovibrionaceae</taxon>
        <taxon>Desulfovibrio</taxon>
    </lineage>
</organism>
<evidence type="ECO:0000256" key="5">
    <source>
        <dbReference type="ARBA" id="ARBA00023204"/>
    </source>
</evidence>
<evidence type="ECO:0000259" key="8">
    <source>
        <dbReference type="Pfam" id="PF00717"/>
    </source>
</evidence>
<dbReference type="GO" id="GO:0006355">
    <property type="term" value="P:regulation of DNA-templated transcription"/>
    <property type="evidence" value="ECO:0007669"/>
    <property type="project" value="InterPro"/>
</dbReference>
<dbReference type="STRING" id="44742.AXF13_09000"/>
<dbReference type="Proteomes" id="UP000069241">
    <property type="component" value="Chromosome"/>
</dbReference>
<dbReference type="GO" id="GO:0006281">
    <property type="term" value="P:DNA repair"/>
    <property type="evidence" value="ECO:0007669"/>
    <property type="project" value="UniProtKB-KW"/>
</dbReference>
<feature type="domain" description="Peptidase S24/S26A/S26B/S26C" evidence="8">
    <location>
        <begin position="37"/>
        <end position="153"/>
    </location>
</feature>
<evidence type="ECO:0000256" key="1">
    <source>
        <dbReference type="ARBA" id="ARBA00007484"/>
    </source>
</evidence>
<dbReference type="GO" id="GO:0009432">
    <property type="term" value="P:SOS response"/>
    <property type="evidence" value="ECO:0007669"/>
    <property type="project" value="UniProtKB-KW"/>
</dbReference>
<dbReference type="InterPro" id="IPR015927">
    <property type="entry name" value="Peptidase_S24_S26A/B/C"/>
</dbReference>
<dbReference type="GO" id="GO:0016787">
    <property type="term" value="F:hydrolase activity"/>
    <property type="evidence" value="ECO:0007669"/>
    <property type="project" value="UniProtKB-KW"/>
</dbReference>
<keyword evidence="3 7" id="KW-0378">Hydrolase</keyword>
<evidence type="ECO:0000256" key="4">
    <source>
        <dbReference type="ARBA" id="ARBA00022813"/>
    </source>
</evidence>
<evidence type="ECO:0000256" key="2">
    <source>
        <dbReference type="ARBA" id="ARBA00022763"/>
    </source>
</evidence>
<keyword evidence="4 7" id="KW-0068">Autocatalytic cleavage</keyword>
<gene>
    <name evidence="9" type="ORF">AXF13_09000</name>
</gene>
<dbReference type="RefSeq" id="WP_062252728.1">
    <property type="nucleotide sequence ID" value="NZ_CP014229.1"/>
</dbReference>
<dbReference type="PRINTS" id="PR00726">
    <property type="entry name" value="LEXASERPTASE"/>
</dbReference>